<accession>A0A9W4X734</accession>
<evidence type="ECO:0000256" key="1">
    <source>
        <dbReference type="SAM" id="MobiDB-lite"/>
    </source>
</evidence>
<dbReference type="Proteomes" id="UP001153678">
    <property type="component" value="Unassembled WGS sequence"/>
</dbReference>
<evidence type="ECO:0000313" key="2">
    <source>
        <dbReference type="EMBL" id="CAI2199672.1"/>
    </source>
</evidence>
<feature type="non-terminal residue" evidence="2">
    <location>
        <position position="1"/>
    </location>
</feature>
<dbReference type="AlphaFoldDB" id="A0A9W4X734"/>
<feature type="compositionally biased region" description="Basic and acidic residues" evidence="1">
    <location>
        <begin position="32"/>
        <end position="41"/>
    </location>
</feature>
<feature type="compositionally biased region" description="Polar residues" evidence="1">
    <location>
        <begin position="21"/>
        <end position="31"/>
    </location>
</feature>
<reference evidence="2" key="1">
    <citation type="submission" date="2022-08" db="EMBL/GenBank/DDBJ databases">
        <authorList>
            <person name="Kallberg Y."/>
            <person name="Tangrot J."/>
            <person name="Rosling A."/>
        </authorList>
    </citation>
    <scope>NUCLEOTIDE SEQUENCE</scope>
    <source>
        <strain evidence="2">Wild A</strain>
    </source>
</reference>
<proteinExistence type="predicted"/>
<evidence type="ECO:0000313" key="3">
    <source>
        <dbReference type="Proteomes" id="UP001153678"/>
    </source>
</evidence>
<keyword evidence="3" id="KW-1185">Reference proteome</keyword>
<dbReference type="EMBL" id="CAMKVN010022002">
    <property type="protein sequence ID" value="CAI2199672.1"/>
    <property type="molecule type" value="Genomic_DNA"/>
</dbReference>
<name>A0A9W4X734_9GLOM</name>
<organism evidence="2 3">
    <name type="scientific">Funneliformis geosporum</name>
    <dbReference type="NCBI Taxonomy" id="1117311"/>
    <lineage>
        <taxon>Eukaryota</taxon>
        <taxon>Fungi</taxon>
        <taxon>Fungi incertae sedis</taxon>
        <taxon>Mucoromycota</taxon>
        <taxon>Glomeromycotina</taxon>
        <taxon>Glomeromycetes</taxon>
        <taxon>Glomerales</taxon>
        <taxon>Glomeraceae</taxon>
        <taxon>Funneliformis</taxon>
    </lineage>
</organism>
<feature type="region of interest" description="Disordered" evidence="1">
    <location>
        <begin position="21"/>
        <end position="48"/>
    </location>
</feature>
<gene>
    <name evidence="2" type="ORF">FWILDA_LOCUS19191</name>
</gene>
<comment type="caution">
    <text evidence="2">The sequence shown here is derived from an EMBL/GenBank/DDBJ whole genome shotgun (WGS) entry which is preliminary data.</text>
</comment>
<sequence>MCVKHTGKYYSKVNCYKKQTSSLTTSIPNPNRSDRPREQRRIPPFFFL</sequence>
<protein>
    <submittedName>
        <fullName evidence="2">2286_t:CDS:1</fullName>
    </submittedName>
</protein>